<comment type="function">
    <text evidence="11">Regulatory subunit of the condensin complex, a complex required for conversion of interphase chromatin into mitotic-like condense chromosomes.</text>
</comment>
<keyword evidence="14" id="KW-1185">Reference proteome</keyword>
<dbReference type="Proteomes" id="UP001491310">
    <property type="component" value="Unassembled WGS sequence"/>
</dbReference>
<evidence type="ECO:0000256" key="10">
    <source>
        <dbReference type="ARBA" id="ARBA00023306"/>
    </source>
</evidence>
<feature type="region of interest" description="Disordered" evidence="12">
    <location>
        <begin position="345"/>
        <end position="378"/>
    </location>
</feature>
<evidence type="ECO:0000256" key="4">
    <source>
        <dbReference type="ARBA" id="ARBA00016065"/>
    </source>
</evidence>
<keyword evidence="10 11" id="KW-0131">Cell cycle</keyword>
<comment type="subcellular location">
    <subcellularLocation>
        <location evidence="1">Chromosome</location>
    </subcellularLocation>
    <subcellularLocation>
        <location evidence="2">Cytoplasm</location>
    </subcellularLocation>
</comment>
<reference evidence="13 14" key="1">
    <citation type="journal article" date="2024" name="Nat. Commun.">
        <title>Phylogenomics reveals the evolutionary origins of lichenization in chlorophyte algae.</title>
        <authorList>
            <person name="Puginier C."/>
            <person name="Libourel C."/>
            <person name="Otte J."/>
            <person name="Skaloud P."/>
            <person name="Haon M."/>
            <person name="Grisel S."/>
            <person name="Petersen M."/>
            <person name="Berrin J.G."/>
            <person name="Delaux P.M."/>
            <person name="Dal Grande F."/>
            <person name="Keller J."/>
        </authorList>
    </citation>
    <scope>NUCLEOTIDE SEQUENCE [LARGE SCALE GENOMIC DNA]</scope>
    <source>
        <strain evidence="13 14">SAG 216-7</strain>
    </source>
</reference>
<proteinExistence type="inferred from homology"/>
<keyword evidence="6" id="KW-0963">Cytoplasm</keyword>
<comment type="similarity">
    <text evidence="3 11">Belongs to the CND2 (condensin subunit 2) family.</text>
</comment>
<keyword evidence="5" id="KW-0158">Chromosome</keyword>
<feature type="compositionally biased region" description="Acidic residues" evidence="12">
    <location>
        <begin position="358"/>
        <end position="377"/>
    </location>
</feature>
<evidence type="ECO:0000313" key="13">
    <source>
        <dbReference type="EMBL" id="KAK9903395.1"/>
    </source>
</evidence>
<dbReference type="EMBL" id="JALJOT010000014">
    <property type="protein sequence ID" value="KAK9903395.1"/>
    <property type="molecule type" value="Genomic_DNA"/>
</dbReference>
<dbReference type="Pfam" id="PF05786">
    <property type="entry name" value="Cnd2"/>
    <property type="match status" value="2"/>
</dbReference>
<name>A0ABR2YE48_9CHLO</name>
<comment type="caution">
    <text evidence="13">The sequence shown here is derived from an EMBL/GenBank/DDBJ whole genome shotgun (WGS) entry which is preliminary data.</text>
</comment>
<accession>A0ABR2YE48</accession>
<feature type="region of interest" description="Disordered" evidence="12">
    <location>
        <begin position="1"/>
        <end position="27"/>
    </location>
</feature>
<sequence length="686" mass="72639">MEDITNLPEQRTATARARTKETQQDTQNELQVLQHGVGSRGGTQAGKSGGLEHAQIHALFDNCLKLASENKITAKNTWSLPLIDHLSDLIQPSQEDGESTNFQRASVTLDASVKIYGSRVDSVHTIAFQTLSGLSRSATAPGQDEVKIGTAEGGETCARPAKETKHSSPSSTLESSFEALNVKKFDLTFAMDPLFRRTSAQFDEGGARGLLLNNLSVINGLELMFDSYSVLEMSFQSGTALTSDCRVFLGPLHAQAQAALAGASSAVITPGLPALAAQLACPPPEADAAATAEYAALIASVAGASLGSSMNICTPELQGGMAQHESTHAAAEVEGELMQHIEDASNIPGDEGHFPEADSSDDDGDFGMPDGFDDEADAAGADAMPFTQEQEPSSSQASEQLSLSEAAMHHLLGSAGASVDSGLAWAGASHWRYRTRAAVKPAAANGDDAPEASVKAPSKRKQSSIVDFEALGAVPEAKLRQAAPHTIRLKTVRTKADTLLPEDHHYQASALMQLFLRPNPSAVLRSSLPETAAAEDTMSSARQDMWMGQGFNDDDDDAFGGNDESTWQDEGEWGMGAEGGPDGLVAAPRKVERVAISYAQASKQVDVRALKEALWSALQSRQSSEGPPLECSFQDVMEEALVGASEGLIRDLSVHVCFICMLHLANEHTLRITGAPSLDSLAVRMT</sequence>
<dbReference type="PANTHER" id="PTHR13108:SF9">
    <property type="entry name" value="CONDENSIN COMPLEX SUBUNIT 2"/>
    <property type="match status" value="1"/>
</dbReference>
<evidence type="ECO:0000256" key="1">
    <source>
        <dbReference type="ARBA" id="ARBA00004286"/>
    </source>
</evidence>
<feature type="region of interest" description="Disordered" evidence="12">
    <location>
        <begin position="151"/>
        <end position="173"/>
    </location>
</feature>
<evidence type="ECO:0000256" key="3">
    <source>
        <dbReference type="ARBA" id="ARBA00009471"/>
    </source>
</evidence>
<organism evidence="13 14">
    <name type="scientific">Coccomyxa subellipsoidea</name>
    <dbReference type="NCBI Taxonomy" id="248742"/>
    <lineage>
        <taxon>Eukaryota</taxon>
        <taxon>Viridiplantae</taxon>
        <taxon>Chlorophyta</taxon>
        <taxon>core chlorophytes</taxon>
        <taxon>Trebouxiophyceae</taxon>
        <taxon>Trebouxiophyceae incertae sedis</taxon>
        <taxon>Coccomyxaceae</taxon>
        <taxon>Coccomyxa</taxon>
    </lineage>
</organism>
<evidence type="ECO:0000313" key="14">
    <source>
        <dbReference type="Proteomes" id="UP001491310"/>
    </source>
</evidence>
<evidence type="ECO:0000256" key="2">
    <source>
        <dbReference type="ARBA" id="ARBA00004496"/>
    </source>
</evidence>
<keyword evidence="7 11" id="KW-0132">Cell division</keyword>
<dbReference type="PIRSF" id="PIRSF017126">
    <property type="entry name" value="Condensin_H"/>
    <property type="match status" value="1"/>
</dbReference>
<feature type="region of interest" description="Disordered" evidence="12">
    <location>
        <begin position="440"/>
        <end position="461"/>
    </location>
</feature>
<evidence type="ECO:0000256" key="11">
    <source>
        <dbReference type="PIRNR" id="PIRNR017126"/>
    </source>
</evidence>
<gene>
    <name evidence="13" type="ORF">WJX75_004691</name>
</gene>
<keyword evidence="8 11" id="KW-0498">Mitosis</keyword>
<evidence type="ECO:0000256" key="12">
    <source>
        <dbReference type="SAM" id="MobiDB-lite"/>
    </source>
</evidence>
<protein>
    <recommendedName>
        <fullName evidence="4 11">Condensin complex subunit 2</fullName>
    </recommendedName>
</protein>
<evidence type="ECO:0000256" key="9">
    <source>
        <dbReference type="ARBA" id="ARBA00023067"/>
    </source>
</evidence>
<evidence type="ECO:0000256" key="6">
    <source>
        <dbReference type="ARBA" id="ARBA00022490"/>
    </source>
</evidence>
<evidence type="ECO:0000256" key="5">
    <source>
        <dbReference type="ARBA" id="ARBA00022454"/>
    </source>
</evidence>
<dbReference type="InterPro" id="IPR022816">
    <property type="entry name" value="Condensin_barren_su2"/>
</dbReference>
<evidence type="ECO:0000256" key="7">
    <source>
        <dbReference type="ARBA" id="ARBA00022618"/>
    </source>
</evidence>
<keyword evidence="9 11" id="KW-0226">DNA condensation</keyword>
<evidence type="ECO:0000256" key="8">
    <source>
        <dbReference type="ARBA" id="ARBA00022776"/>
    </source>
</evidence>
<dbReference type="PANTHER" id="PTHR13108">
    <property type="entry name" value="CONDENSIN COMPLEX SUBUNIT 2"/>
    <property type="match status" value="1"/>
</dbReference>